<dbReference type="AlphaFoldDB" id="A0A6J8B1A1"/>
<dbReference type="OrthoDB" id="10065368at2759"/>
<keyword evidence="3" id="KW-1185">Reference proteome</keyword>
<proteinExistence type="predicted"/>
<accession>A0A6J8B1A1</accession>
<evidence type="ECO:0000256" key="1">
    <source>
        <dbReference type="SAM" id="MobiDB-lite"/>
    </source>
</evidence>
<protein>
    <recommendedName>
        <fullName evidence="4">CCHC-type domain-containing protein</fullName>
    </recommendedName>
</protein>
<feature type="compositionally biased region" description="Low complexity" evidence="1">
    <location>
        <begin position="76"/>
        <end position="85"/>
    </location>
</feature>
<evidence type="ECO:0000313" key="2">
    <source>
        <dbReference type="EMBL" id="CAC5375861.1"/>
    </source>
</evidence>
<name>A0A6J8B1A1_MYTCO</name>
<dbReference type="EMBL" id="CACVKT020002165">
    <property type="protein sequence ID" value="CAC5375861.1"/>
    <property type="molecule type" value="Genomic_DNA"/>
</dbReference>
<evidence type="ECO:0008006" key="4">
    <source>
        <dbReference type="Google" id="ProtNLM"/>
    </source>
</evidence>
<gene>
    <name evidence="2" type="ORF">MCOR_12717</name>
</gene>
<evidence type="ECO:0000313" key="3">
    <source>
        <dbReference type="Proteomes" id="UP000507470"/>
    </source>
</evidence>
<dbReference type="Proteomes" id="UP000507470">
    <property type="component" value="Unassembled WGS sequence"/>
</dbReference>
<reference evidence="2 3" key="1">
    <citation type="submission" date="2020-06" db="EMBL/GenBank/DDBJ databases">
        <authorList>
            <person name="Li R."/>
            <person name="Bekaert M."/>
        </authorList>
    </citation>
    <scope>NUCLEOTIDE SEQUENCE [LARGE SCALE GENOMIC DNA]</scope>
    <source>
        <strain evidence="3">wild</strain>
    </source>
</reference>
<feature type="region of interest" description="Disordered" evidence="1">
    <location>
        <begin position="72"/>
        <end position="107"/>
    </location>
</feature>
<sequence length="218" mass="24998">MRRILSDKNVSVETLISSLNQMVLRENERLANSNGFRGKINKIEVTEESDALGDLKEEVKRELAEIRQLVKNAYKPTQPQRQPQQHTANKTNRERKPGCPQCQQTGNGGQCSHCWICGSSEHFKAGCENRFKSKEKQDRQDTSIRKVSMSEMKGTVFHLSPKHIRTLVRLVGSKCEVDCSLYGKECRLLWDTEAQVSIIPVQWLKEKMNETQIRPLNS</sequence>
<organism evidence="2 3">
    <name type="scientific">Mytilus coruscus</name>
    <name type="common">Sea mussel</name>
    <dbReference type="NCBI Taxonomy" id="42192"/>
    <lineage>
        <taxon>Eukaryota</taxon>
        <taxon>Metazoa</taxon>
        <taxon>Spiralia</taxon>
        <taxon>Lophotrochozoa</taxon>
        <taxon>Mollusca</taxon>
        <taxon>Bivalvia</taxon>
        <taxon>Autobranchia</taxon>
        <taxon>Pteriomorphia</taxon>
        <taxon>Mytilida</taxon>
        <taxon>Mytiloidea</taxon>
        <taxon>Mytilidae</taxon>
        <taxon>Mytilinae</taxon>
        <taxon>Mytilus</taxon>
    </lineage>
</organism>